<dbReference type="RefSeq" id="WP_071857345.1">
    <property type="nucleotide sequence ID" value="NZ_JBHSHK010000001.1"/>
</dbReference>
<sequence length="305" mass="34865">MNAIEINNLTKDFGHGRGIFNVNFAVKKGEVFGFLGPNGAGKTTTIRHLMGFTQPDQGSSKILGLDASKNYAKIMENIGYLPGEINLPEGLTGWQFIRMMQKMRKSENDDYLNYLLKRFELDPEGSTKKMSLGNKRKLAIVTAFMNDPEVLILDEPTSGLDPVMQEQFVQYMIEEKKRGKTILLSSHIFPEIEATCDRIAIIKDGRLISEIDASTLKNEDEKKYALQVSSKTELNLLKKQLHSINIQFNPVGMGLEISTRKEKLNELFSELSQFKITKFKEIHFNLEEYFLDFYRSDKLFKGLEK</sequence>
<comment type="caution">
    <text evidence="6">The sequence shown here is derived from an EMBL/GenBank/DDBJ whole genome shotgun (WGS) entry which is preliminary data.</text>
</comment>
<dbReference type="Gene3D" id="3.40.50.300">
    <property type="entry name" value="P-loop containing nucleotide triphosphate hydrolases"/>
    <property type="match status" value="1"/>
</dbReference>
<reference evidence="6 7" key="1">
    <citation type="submission" date="2014-12" db="EMBL/GenBank/DDBJ databases">
        <title>Draft genome sequences of 29 type strains of Enterococci.</title>
        <authorList>
            <person name="Zhong Z."/>
            <person name="Sun Z."/>
            <person name="Liu W."/>
            <person name="Zhang W."/>
            <person name="Zhang H."/>
        </authorList>
    </citation>
    <scope>NUCLEOTIDE SEQUENCE [LARGE SCALE GENOMIC DNA]</scope>
    <source>
        <strain evidence="6 7">DSM 17122</strain>
    </source>
</reference>
<accession>A0A1L8TPQ7</accession>
<evidence type="ECO:0000256" key="2">
    <source>
        <dbReference type="ARBA" id="ARBA00022448"/>
    </source>
</evidence>
<evidence type="ECO:0000256" key="4">
    <source>
        <dbReference type="ARBA" id="ARBA00022840"/>
    </source>
</evidence>
<dbReference type="EMBL" id="JXKQ01000003">
    <property type="protein sequence ID" value="OJG46260.1"/>
    <property type="molecule type" value="Genomic_DNA"/>
</dbReference>
<feature type="domain" description="ABC transporter" evidence="5">
    <location>
        <begin position="4"/>
        <end position="229"/>
    </location>
</feature>
<evidence type="ECO:0000256" key="1">
    <source>
        <dbReference type="ARBA" id="ARBA00005417"/>
    </source>
</evidence>
<organism evidence="6 7">
    <name type="scientific">Enterococcus hermanniensis</name>
    <dbReference type="NCBI Taxonomy" id="249189"/>
    <lineage>
        <taxon>Bacteria</taxon>
        <taxon>Bacillati</taxon>
        <taxon>Bacillota</taxon>
        <taxon>Bacilli</taxon>
        <taxon>Lactobacillales</taxon>
        <taxon>Enterococcaceae</taxon>
        <taxon>Enterococcus</taxon>
    </lineage>
</organism>
<dbReference type="SMART" id="SM00382">
    <property type="entry name" value="AAA"/>
    <property type="match status" value="1"/>
</dbReference>
<dbReference type="CDD" id="cd03230">
    <property type="entry name" value="ABC_DR_subfamily_A"/>
    <property type="match status" value="1"/>
</dbReference>
<dbReference type="PROSITE" id="PS50893">
    <property type="entry name" value="ABC_TRANSPORTER_2"/>
    <property type="match status" value="1"/>
</dbReference>
<dbReference type="Pfam" id="PF00005">
    <property type="entry name" value="ABC_tran"/>
    <property type="match status" value="1"/>
</dbReference>
<dbReference type="SUPFAM" id="SSF52540">
    <property type="entry name" value="P-loop containing nucleoside triphosphate hydrolases"/>
    <property type="match status" value="1"/>
</dbReference>
<gene>
    <name evidence="6" type="ORF">RV04_GL001426</name>
</gene>
<dbReference type="GO" id="GO:0005524">
    <property type="term" value="F:ATP binding"/>
    <property type="evidence" value="ECO:0007669"/>
    <property type="project" value="UniProtKB-KW"/>
</dbReference>
<evidence type="ECO:0000313" key="7">
    <source>
        <dbReference type="Proteomes" id="UP000182077"/>
    </source>
</evidence>
<dbReference type="STRING" id="249189.RV04_GL001426"/>
<proteinExistence type="inferred from homology"/>
<dbReference type="InterPro" id="IPR027417">
    <property type="entry name" value="P-loop_NTPase"/>
</dbReference>
<evidence type="ECO:0000259" key="5">
    <source>
        <dbReference type="PROSITE" id="PS50893"/>
    </source>
</evidence>
<dbReference type="PANTHER" id="PTHR42711">
    <property type="entry name" value="ABC TRANSPORTER ATP-BINDING PROTEIN"/>
    <property type="match status" value="1"/>
</dbReference>
<keyword evidence="4 6" id="KW-0067">ATP-binding</keyword>
<dbReference type="InterPro" id="IPR003439">
    <property type="entry name" value="ABC_transporter-like_ATP-bd"/>
</dbReference>
<dbReference type="PANTHER" id="PTHR42711:SF5">
    <property type="entry name" value="ABC TRANSPORTER ATP-BINDING PROTEIN NATA"/>
    <property type="match status" value="1"/>
</dbReference>
<dbReference type="Proteomes" id="UP000182077">
    <property type="component" value="Unassembled WGS sequence"/>
</dbReference>
<dbReference type="InterPro" id="IPR003593">
    <property type="entry name" value="AAA+_ATPase"/>
</dbReference>
<dbReference type="InterPro" id="IPR050763">
    <property type="entry name" value="ABC_transporter_ATP-binding"/>
</dbReference>
<dbReference type="AlphaFoldDB" id="A0A1L8TPQ7"/>
<name>A0A1L8TPQ7_9ENTE</name>
<comment type="similarity">
    <text evidence="1">Belongs to the ABC transporter superfamily.</text>
</comment>
<dbReference type="OrthoDB" id="9804819at2"/>
<dbReference type="InterPro" id="IPR017871">
    <property type="entry name" value="ABC_transporter-like_CS"/>
</dbReference>
<keyword evidence="3" id="KW-0547">Nucleotide-binding</keyword>
<keyword evidence="7" id="KW-1185">Reference proteome</keyword>
<evidence type="ECO:0000313" key="6">
    <source>
        <dbReference type="EMBL" id="OJG46260.1"/>
    </source>
</evidence>
<evidence type="ECO:0000256" key="3">
    <source>
        <dbReference type="ARBA" id="ARBA00022741"/>
    </source>
</evidence>
<dbReference type="GO" id="GO:0016887">
    <property type="term" value="F:ATP hydrolysis activity"/>
    <property type="evidence" value="ECO:0007669"/>
    <property type="project" value="InterPro"/>
</dbReference>
<protein>
    <submittedName>
        <fullName evidence="6">ABC transporter ATP-binding protein</fullName>
    </submittedName>
</protein>
<dbReference type="PROSITE" id="PS00211">
    <property type="entry name" value="ABC_TRANSPORTER_1"/>
    <property type="match status" value="1"/>
</dbReference>
<keyword evidence="2" id="KW-0813">Transport</keyword>